<dbReference type="CDD" id="cd06223">
    <property type="entry name" value="PRTases_typeI"/>
    <property type="match status" value="1"/>
</dbReference>
<accession>A0A9D1HI77</accession>
<protein>
    <submittedName>
        <fullName evidence="3">ComF family protein</fullName>
    </submittedName>
</protein>
<dbReference type="Proteomes" id="UP000824164">
    <property type="component" value="Unassembled WGS sequence"/>
</dbReference>
<evidence type="ECO:0000259" key="2">
    <source>
        <dbReference type="Pfam" id="PF18912"/>
    </source>
</evidence>
<evidence type="ECO:0000313" key="4">
    <source>
        <dbReference type="Proteomes" id="UP000824164"/>
    </source>
</evidence>
<evidence type="ECO:0000256" key="1">
    <source>
        <dbReference type="ARBA" id="ARBA00008007"/>
    </source>
</evidence>
<dbReference type="Gene3D" id="3.40.50.2020">
    <property type="match status" value="1"/>
</dbReference>
<evidence type="ECO:0000313" key="3">
    <source>
        <dbReference type="EMBL" id="HIU03734.1"/>
    </source>
</evidence>
<dbReference type="InterPro" id="IPR029057">
    <property type="entry name" value="PRTase-like"/>
</dbReference>
<reference evidence="3" key="2">
    <citation type="journal article" date="2021" name="PeerJ">
        <title>Extensive microbial diversity within the chicken gut microbiome revealed by metagenomics and culture.</title>
        <authorList>
            <person name="Gilroy R."/>
            <person name="Ravi A."/>
            <person name="Getino M."/>
            <person name="Pursley I."/>
            <person name="Horton D.L."/>
            <person name="Alikhan N.F."/>
            <person name="Baker D."/>
            <person name="Gharbi K."/>
            <person name="Hall N."/>
            <person name="Watson M."/>
            <person name="Adriaenssens E.M."/>
            <person name="Foster-Nyarko E."/>
            <person name="Jarju S."/>
            <person name="Secka A."/>
            <person name="Antonio M."/>
            <person name="Oren A."/>
            <person name="Chaudhuri R.R."/>
            <person name="La Ragione R."/>
            <person name="Hildebrand F."/>
            <person name="Pallen M.J."/>
        </authorList>
    </citation>
    <scope>NUCLEOTIDE SEQUENCE</scope>
    <source>
        <strain evidence="3">CHK187-14744</strain>
    </source>
</reference>
<dbReference type="Pfam" id="PF18912">
    <property type="entry name" value="DZR_2"/>
    <property type="match status" value="1"/>
</dbReference>
<comment type="similarity">
    <text evidence="1">Belongs to the ComF/GntX family.</text>
</comment>
<dbReference type="PANTHER" id="PTHR47505">
    <property type="entry name" value="DNA UTILIZATION PROTEIN YHGH"/>
    <property type="match status" value="1"/>
</dbReference>
<proteinExistence type="inferred from homology"/>
<gene>
    <name evidence="3" type="ORF">IAB63_10835</name>
</gene>
<dbReference type="EMBL" id="DVLT01000069">
    <property type="protein sequence ID" value="HIU03734.1"/>
    <property type="molecule type" value="Genomic_DNA"/>
</dbReference>
<dbReference type="SUPFAM" id="SSF53271">
    <property type="entry name" value="PRTase-like"/>
    <property type="match status" value="1"/>
</dbReference>
<organism evidence="3 4">
    <name type="scientific">Candidatus Onthocola gallistercoris</name>
    <dbReference type="NCBI Taxonomy" id="2840876"/>
    <lineage>
        <taxon>Bacteria</taxon>
        <taxon>Bacillati</taxon>
        <taxon>Bacillota</taxon>
        <taxon>Bacilli</taxon>
        <taxon>Candidatus Onthocola</taxon>
    </lineage>
</organism>
<reference evidence="3" key="1">
    <citation type="submission" date="2020-10" db="EMBL/GenBank/DDBJ databases">
        <authorList>
            <person name="Gilroy R."/>
        </authorList>
    </citation>
    <scope>NUCLEOTIDE SEQUENCE</scope>
    <source>
        <strain evidence="3">CHK187-14744</strain>
    </source>
</reference>
<name>A0A9D1HI77_9FIRM</name>
<comment type="caution">
    <text evidence="3">The sequence shown here is derived from an EMBL/GenBank/DDBJ whole genome shotgun (WGS) entry which is preliminary data.</text>
</comment>
<dbReference type="AlphaFoldDB" id="A0A9D1HI77"/>
<dbReference type="PANTHER" id="PTHR47505:SF1">
    <property type="entry name" value="DNA UTILIZATION PROTEIN YHGH"/>
    <property type="match status" value="1"/>
</dbReference>
<dbReference type="InterPro" id="IPR044005">
    <property type="entry name" value="DZR_2"/>
</dbReference>
<dbReference type="InterPro" id="IPR000836">
    <property type="entry name" value="PRTase_dom"/>
</dbReference>
<sequence>MSAGSSCGFLITEEVKVKKSCKDKILDLFYPPRCPVCGNILEDKYAYVHKKCRGTLPWIHEPRCKRCGKPLESPVRELCQDCKARSYSFQSGRSLWLYEKKAKQMTLDYKYKNKREYTDFFVDEMIRNYGGWMRGNRIGLIVPVPLNKKKKRERGYNQAELLAVRLGKELGMETAPKGLIRQRYTSPQKQLGPAERRHNLEKSIQAGRLPEKVGYVLLIDDIYTTGATVEACAKALIKAGAKDVYFLTLCIGHGG</sequence>
<feature type="domain" description="Double zinc ribbon" evidence="2">
    <location>
        <begin position="25"/>
        <end position="83"/>
    </location>
</feature>
<dbReference type="InterPro" id="IPR051910">
    <property type="entry name" value="ComF/GntX_DNA_util-trans"/>
</dbReference>